<accession>A0ABR9GEC3</accession>
<sequence length="50" mass="5329">MTAVHVLADRKPRAAIAERFMPGKKTAISCEMAVCITSVAEESSQSAFTS</sequence>
<dbReference type="Proteomes" id="UP000651010">
    <property type="component" value="Unassembled WGS sequence"/>
</dbReference>
<name>A0ABR9GEC3_9GAMM</name>
<keyword evidence="2" id="KW-1185">Reference proteome</keyword>
<proteinExistence type="predicted"/>
<gene>
    <name evidence="1" type="ORF">IGX34_18635</name>
</gene>
<evidence type="ECO:0000313" key="1">
    <source>
        <dbReference type="EMBL" id="MBE1162407.1"/>
    </source>
</evidence>
<dbReference type="EMBL" id="JACZZA010000013">
    <property type="protein sequence ID" value="MBE1162407.1"/>
    <property type="molecule type" value="Genomic_DNA"/>
</dbReference>
<protein>
    <submittedName>
        <fullName evidence="1">Uncharacterized protein</fullName>
    </submittedName>
</protein>
<reference evidence="1 2" key="1">
    <citation type="submission" date="2020-09" db="EMBL/GenBank/DDBJ databases">
        <title>Dyella sp. 7MK23 isolated from forest soil.</title>
        <authorList>
            <person name="Fu J."/>
        </authorList>
    </citation>
    <scope>NUCLEOTIDE SEQUENCE [LARGE SCALE GENOMIC DNA]</scope>
    <source>
        <strain evidence="1 2">7MK23</strain>
    </source>
</reference>
<comment type="caution">
    <text evidence="1">The sequence shown here is derived from an EMBL/GenBank/DDBJ whole genome shotgun (WGS) entry which is preliminary data.</text>
</comment>
<evidence type="ECO:0000313" key="2">
    <source>
        <dbReference type="Proteomes" id="UP000651010"/>
    </source>
</evidence>
<dbReference type="RefSeq" id="WP_192557247.1">
    <property type="nucleotide sequence ID" value="NZ_JACZZA010000013.1"/>
</dbReference>
<organism evidence="1 2">
    <name type="scientific">Dyella acidiphila</name>
    <dbReference type="NCBI Taxonomy" id="2775866"/>
    <lineage>
        <taxon>Bacteria</taxon>
        <taxon>Pseudomonadati</taxon>
        <taxon>Pseudomonadota</taxon>
        <taxon>Gammaproteobacteria</taxon>
        <taxon>Lysobacterales</taxon>
        <taxon>Rhodanobacteraceae</taxon>
        <taxon>Dyella</taxon>
    </lineage>
</organism>